<accession>A0AAV5AZU0</accession>
<evidence type="ECO:0000313" key="3">
    <source>
        <dbReference type="Proteomes" id="UP001207736"/>
    </source>
</evidence>
<dbReference type="RefSeq" id="WP_264845504.1">
    <property type="nucleotide sequence ID" value="NZ_BPMA01000012.1"/>
</dbReference>
<comment type="caution">
    <text evidence="1">The sequence shown here is derived from an EMBL/GenBank/DDBJ whole genome shotgun (WGS) entry which is preliminary data.</text>
</comment>
<evidence type="ECO:0000313" key="4">
    <source>
        <dbReference type="Proteomes" id="UP001208692"/>
    </source>
</evidence>
<keyword evidence="4" id="KW-1185">Reference proteome</keyword>
<organism evidence="1 3">
    <name type="scientific">Capnocytophaga catalasegens</name>
    <dbReference type="NCBI Taxonomy" id="1004260"/>
    <lineage>
        <taxon>Bacteria</taxon>
        <taxon>Pseudomonadati</taxon>
        <taxon>Bacteroidota</taxon>
        <taxon>Flavobacteriia</taxon>
        <taxon>Flavobacteriales</taxon>
        <taxon>Flavobacteriaceae</taxon>
        <taxon>Capnocytophaga</taxon>
    </lineage>
</organism>
<dbReference type="EMBL" id="BQKB01000007">
    <property type="protein sequence ID" value="GJM51901.1"/>
    <property type="molecule type" value="Genomic_DNA"/>
</dbReference>
<protein>
    <recommendedName>
        <fullName evidence="5">Lipopolysaccharide biosynthesis protein</fullName>
    </recommendedName>
</protein>
<dbReference type="EMBL" id="BQKA01000033">
    <property type="protein sequence ID" value="GJM50748.1"/>
    <property type="molecule type" value="Genomic_DNA"/>
</dbReference>
<reference evidence="1 4" key="1">
    <citation type="submission" date="2021-11" db="EMBL/GenBank/DDBJ databases">
        <title>Draft genome sequence of Capnocytophaga sp. strain KC07075 isolated from cat oral cavity.</title>
        <authorList>
            <person name="Suzuki M."/>
            <person name="Imaoka K."/>
            <person name="Kimura M."/>
            <person name="Morikawa S."/>
            <person name="Maeda K."/>
        </authorList>
    </citation>
    <scope>NUCLEOTIDE SEQUENCE</scope>
    <source>
        <strain evidence="1">KC07075</strain>
        <strain evidence="2 4">KC07079</strain>
    </source>
</reference>
<sequence length="335" mass="40055">MTNKTIIFGAPIDFFNQKMVDNLKFLGFEVVDVSISLRYKYKSLKDRLINTFRKIILKDTSYKKKVRFALVEQQMNEKIDSLKEKADYVFIIRPDIYPEHFLRKLKTCSKTMIAYQWDGINVFPEVKKIVKYFDRFFVFDENDVKEGFLPITNFYFDIPEQLEIIENKNIFFVGVWKRNRIKPIEKLILQIEKTNYIADISLFTLNKNLLKKYKNSPINVTNKRISLDENHQKVCESAVLVDILNTVHNGLSFRVFEAMKYKKKLITNNLHIRNYDFYNENNILVLEKDADYERISSFLELPYIDLPQILYDKYAFTNWIKYILDISPYQPIELP</sequence>
<gene>
    <name evidence="1" type="primary">wbhW_1</name>
    <name evidence="1" type="ORF">RCZ15_17210</name>
    <name evidence="2" type="ORF">RCZ16_02190</name>
</gene>
<name>A0AAV5AZU0_9FLAO</name>
<proteinExistence type="predicted"/>
<evidence type="ECO:0000313" key="1">
    <source>
        <dbReference type="EMBL" id="GJM50748.1"/>
    </source>
</evidence>
<dbReference type="AlphaFoldDB" id="A0AAV5AZU0"/>
<evidence type="ECO:0008006" key="5">
    <source>
        <dbReference type="Google" id="ProtNLM"/>
    </source>
</evidence>
<dbReference type="Proteomes" id="UP001208692">
    <property type="component" value="Unassembled WGS sequence"/>
</dbReference>
<dbReference type="Proteomes" id="UP001207736">
    <property type="component" value="Unassembled WGS sequence"/>
</dbReference>
<evidence type="ECO:0000313" key="2">
    <source>
        <dbReference type="EMBL" id="GJM51901.1"/>
    </source>
</evidence>